<name>A0A4S4L5J6_9AGAM</name>
<dbReference type="AlphaFoldDB" id="A0A4S4L5J6"/>
<gene>
    <name evidence="1" type="ORF">EW146_g9544</name>
</gene>
<comment type="caution">
    <text evidence="1">The sequence shown here is derived from an EMBL/GenBank/DDBJ whole genome shotgun (WGS) entry which is preliminary data.</text>
</comment>
<evidence type="ECO:0000313" key="1">
    <source>
        <dbReference type="EMBL" id="THH06655.1"/>
    </source>
</evidence>
<organism evidence="1 2">
    <name type="scientific">Bondarzewia mesenterica</name>
    <dbReference type="NCBI Taxonomy" id="1095465"/>
    <lineage>
        <taxon>Eukaryota</taxon>
        <taxon>Fungi</taxon>
        <taxon>Dikarya</taxon>
        <taxon>Basidiomycota</taxon>
        <taxon>Agaricomycotina</taxon>
        <taxon>Agaricomycetes</taxon>
        <taxon>Russulales</taxon>
        <taxon>Bondarzewiaceae</taxon>
        <taxon>Bondarzewia</taxon>
    </lineage>
</organism>
<dbReference type="EMBL" id="SGPL01000857">
    <property type="protein sequence ID" value="THH06655.1"/>
    <property type="molecule type" value="Genomic_DNA"/>
</dbReference>
<evidence type="ECO:0000313" key="2">
    <source>
        <dbReference type="Proteomes" id="UP000310158"/>
    </source>
</evidence>
<keyword evidence="2" id="KW-1185">Reference proteome</keyword>
<dbReference type="Proteomes" id="UP000310158">
    <property type="component" value="Unassembled WGS sequence"/>
</dbReference>
<sequence length="88" mass="9472">MARHTFLQLPAQGLSRTVTSSAPTRLGVVSLVRAVGGGGTRSKTRPTPGRASRTIRVNLLDIRVPDKELDANTCVDPEFTKAVHSLTY</sequence>
<accession>A0A4S4L5J6</accession>
<proteinExistence type="predicted"/>
<reference evidence="1 2" key="1">
    <citation type="submission" date="2019-02" db="EMBL/GenBank/DDBJ databases">
        <title>Genome sequencing of the rare red list fungi Bondarzewia mesenterica.</title>
        <authorList>
            <person name="Buettner E."/>
            <person name="Kellner H."/>
        </authorList>
    </citation>
    <scope>NUCLEOTIDE SEQUENCE [LARGE SCALE GENOMIC DNA]</scope>
    <source>
        <strain evidence="1 2">DSM 108281</strain>
    </source>
</reference>
<protein>
    <submittedName>
        <fullName evidence="1">Uncharacterized protein</fullName>
    </submittedName>
</protein>